<dbReference type="InterPro" id="IPR038731">
    <property type="entry name" value="RgtA/B/C-like"/>
</dbReference>
<reference evidence="11 12" key="1">
    <citation type="submission" date="2016-08" db="EMBL/GenBank/DDBJ databases">
        <title>Whole genome sequence of Mesorhizobium sp. strain UASWS1009 isolated from industrial sewage.</title>
        <authorList>
            <person name="Crovadore J."/>
            <person name="Calmin G."/>
            <person name="Chablais R."/>
            <person name="Cochard B."/>
            <person name="Lefort F."/>
        </authorList>
    </citation>
    <scope>NUCLEOTIDE SEQUENCE [LARGE SCALE GENOMIC DNA]</scope>
    <source>
        <strain evidence="11 12">UASWS1009</strain>
    </source>
</reference>
<dbReference type="GO" id="GO:0005886">
    <property type="term" value="C:plasma membrane"/>
    <property type="evidence" value="ECO:0007669"/>
    <property type="project" value="UniProtKB-SubCell"/>
</dbReference>
<evidence type="ECO:0000256" key="8">
    <source>
        <dbReference type="SAM" id="Phobius"/>
    </source>
</evidence>
<feature type="chain" id="PRO_5008659542" evidence="9">
    <location>
        <begin position="24"/>
        <end position="550"/>
    </location>
</feature>
<evidence type="ECO:0000256" key="2">
    <source>
        <dbReference type="ARBA" id="ARBA00022475"/>
    </source>
</evidence>
<keyword evidence="2" id="KW-1003">Cell membrane</keyword>
<sequence length="550" mass="58449">MEMTRRYLFLFLFSLVLSASGLASLPVVDRDEARFVQATKQMAESGDYVDIRFQDASRYKKPVGIYWLQSAAVALSGDGAAAPIWVYRLISALGIAVAVVAVAWTGANLFGPNAGVAAGLVVAAIFATAFEGRIAKTDAVLLACCVVAQGALAQIYVASRRNEASPGYLPWLFWAAQGIGILIKGPITPLLSIVTILTLIAFQRDWRWLARLKAGRGLLLLALIVLPWLAAITWKSGGAFWQEAVGKDLVGKVAEGQESHGMPPGYYSLTYSLFMWPFGLLAVAAGLRALNHTRGDPRLAFCLAWYLPYWLLLELVPTKLPHYVLPAYPGLALLVGWLLTLTPQQSAEPLKRWQNWMYWATAFGLVVVTLGLAAVAVGAPLYLTGTFNPWSVPAAAFALAAGYLAFPRNQQMPLKRIGAAAVAAGATYAVLIGLIVPALTPIWLTPRIVAAINQSLPCPTSVLASSAYHEPSLVFMAGTKTLLTDTAGAAAHLAADPACALALVSVADDAALQAALATSGKTAARVAEIDGTNYSSGDKLALALYRVAKP</sequence>
<feature type="signal peptide" evidence="9">
    <location>
        <begin position="1"/>
        <end position="23"/>
    </location>
</feature>
<evidence type="ECO:0000256" key="7">
    <source>
        <dbReference type="ARBA" id="ARBA00023136"/>
    </source>
</evidence>
<keyword evidence="7 8" id="KW-0472">Membrane</keyword>
<feature type="transmembrane region" description="Helical" evidence="8">
    <location>
        <begin position="356"/>
        <end position="383"/>
    </location>
</feature>
<evidence type="ECO:0000256" key="1">
    <source>
        <dbReference type="ARBA" id="ARBA00004651"/>
    </source>
</evidence>
<evidence type="ECO:0000313" key="11">
    <source>
        <dbReference type="EMBL" id="OCX15122.1"/>
    </source>
</evidence>
<feature type="transmembrane region" description="Helical" evidence="8">
    <location>
        <begin position="113"/>
        <end position="132"/>
    </location>
</feature>
<evidence type="ECO:0000313" key="12">
    <source>
        <dbReference type="Proteomes" id="UP000094412"/>
    </source>
</evidence>
<keyword evidence="6 8" id="KW-1133">Transmembrane helix</keyword>
<dbReference type="Pfam" id="PF13231">
    <property type="entry name" value="PMT_2"/>
    <property type="match status" value="1"/>
</dbReference>
<feature type="transmembrane region" description="Helical" evidence="8">
    <location>
        <begin position="266"/>
        <end position="287"/>
    </location>
</feature>
<protein>
    <submittedName>
        <fullName evidence="11">Glycosyltransferase</fullName>
    </submittedName>
</protein>
<evidence type="ECO:0000256" key="9">
    <source>
        <dbReference type="SAM" id="SignalP"/>
    </source>
</evidence>
<comment type="caution">
    <text evidence="11">The sequence shown here is derived from an EMBL/GenBank/DDBJ whole genome shotgun (WGS) entry which is preliminary data.</text>
</comment>
<feature type="transmembrane region" description="Helical" evidence="8">
    <location>
        <begin position="171"/>
        <end position="202"/>
    </location>
</feature>
<feature type="transmembrane region" description="Helical" evidence="8">
    <location>
        <begin position="89"/>
        <end position="107"/>
    </location>
</feature>
<dbReference type="GO" id="GO:0009103">
    <property type="term" value="P:lipopolysaccharide biosynthetic process"/>
    <property type="evidence" value="ECO:0007669"/>
    <property type="project" value="TreeGrafter"/>
</dbReference>
<dbReference type="STRING" id="1566387.QV13_19190"/>
<accession>A0A1C2DK44</accession>
<evidence type="ECO:0000256" key="5">
    <source>
        <dbReference type="ARBA" id="ARBA00022692"/>
    </source>
</evidence>
<dbReference type="AlphaFoldDB" id="A0A1C2DK44"/>
<dbReference type="GO" id="GO:0010041">
    <property type="term" value="P:response to iron(III) ion"/>
    <property type="evidence" value="ECO:0007669"/>
    <property type="project" value="TreeGrafter"/>
</dbReference>
<keyword evidence="3" id="KW-0328">Glycosyltransferase</keyword>
<dbReference type="GO" id="GO:0016763">
    <property type="term" value="F:pentosyltransferase activity"/>
    <property type="evidence" value="ECO:0007669"/>
    <property type="project" value="TreeGrafter"/>
</dbReference>
<evidence type="ECO:0000256" key="4">
    <source>
        <dbReference type="ARBA" id="ARBA00022679"/>
    </source>
</evidence>
<dbReference type="InterPro" id="IPR050297">
    <property type="entry name" value="LipidA_mod_glycosyltrf_83"/>
</dbReference>
<keyword evidence="12" id="KW-1185">Reference proteome</keyword>
<dbReference type="Proteomes" id="UP000094412">
    <property type="component" value="Unassembled WGS sequence"/>
</dbReference>
<feature type="transmembrane region" description="Helical" evidence="8">
    <location>
        <begin position="418"/>
        <end position="444"/>
    </location>
</feature>
<feature type="domain" description="Glycosyltransferase RgtA/B/C/D-like" evidence="10">
    <location>
        <begin position="60"/>
        <end position="229"/>
    </location>
</feature>
<name>A0A1C2DK44_9HYPH</name>
<gene>
    <name evidence="11" type="ORF">QV13_19190</name>
</gene>
<evidence type="ECO:0000256" key="6">
    <source>
        <dbReference type="ARBA" id="ARBA00022989"/>
    </source>
</evidence>
<keyword evidence="5 8" id="KW-0812">Transmembrane</keyword>
<feature type="transmembrane region" description="Helical" evidence="8">
    <location>
        <begin position="64"/>
        <end position="82"/>
    </location>
</feature>
<feature type="transmembrane region" description="Helical" evidence="8">
    <location>
        <begin position="299"/>
        <end position="317"/>
    </location>
</feature>
<comment type="subcellular location">
    <subcellularLocation>
        <location evidence="1">Cell membrane</location>
        <topology evidence="1">Multi-pass membrane protein</topology>
    </subcellularLocation>
</comment>
<dbReference type="PANTHER" id="PTHR33908:SF3">
    <property type="entry name" value="UNDECAPRENYL PHOSPHATE-ALPHA-4-AMINO-4-DEOXY-L-ARABINOSE ARABINOSYL TRANSFERASE"/>
    <property type="match status" value="1"/>
</dbReference>
<proteinExistence type="predicted"/>
<keyword evidence="9" id="KW-0732">Signal</keyword>
<evidence type="ECO:0000259" key="10">
    <source>
        <dbReference type="Pfam" id="PF13231"/>
    </source>
</evidence>
<keyword evidence="4 11" id="KW-0808">Transferase</keyword>
<dbReference type="EMBL" id="MDEO01000035">
    <property type="protein sequence ID" value="OCX15122.1"/>
    <property type="molecule type" value="Genomic_DNA"/>
</dbReference>
<feature type="transmembrane region" description="Helical" evidence="8">
    <location>
        <begin position="214"/>
        <end position="234"/>
    </location>
</feature>
<feature type="transmembrane region" description="Helical" evidence="8">
    <location>
        <begin position="139"/>
        <end position="159"/>
    </location>
</feature>
<dbReference type="PANTHER" id="PTHR33908">
    <property type="entry name" value="MANNOSYLTRANSFERASE YKCB-RELATED"/>
    <property type="match status" value="1"/>
</dbReference>
<feature type="transmembrane region" description="Helical" evidence="8">
    <location>
        <begin position="389"/>
        <end position="406"/>
    </location>
</feature>
<evidence type="ECO:0000256" key="3">
    <source>
        <dbReference type="ARBA" id="ARBA00022676"/>
    </source>
</evidence>
<feature type="transmembrane region" description="Helical" evidence="8">
    <location>
        <begin position="323"/>
        <end position="344"/>
    </location>
</feature>
<organism evidence="11 12">
    <name type="scientific">Mesorhizobium hungaricum</name>
    <dbReference type="NCBI Taxonomy" id="1566387"/>
    <lineage>
        <taxon>Bacteria</taxon>
        <taxon>Pseudomonadati</taxon>
        <taxon>Pseudomonadota</taxon>
        <taxon>Alphaproteobacteria</taxon>
        <taxon>Hyphomicrobiales</taxon>
        <taxon>Phyllobacteriaceae</taxon>
        <taxon>Mesorhizobium</taxon>
    </lineage>
</organism>